<accession>A0ABQ5FCT2</accession>
<sequence length="1214" mass="136338">MVQTLIKMKEHKAKEKGVAITDVEDSSRIVRPIRDQGDFQAQADAELAQRIHKEELAELERAQQERQRQEDATNAALAKEFDEIQARIDADHKLAVRLTHEEQEKYTIEERARLLTEFFDQRKKQLVAARAEAIRNKPPIKTQVRIRMITYLKHMGKYTHQQLKNKTYEEIQRLYEKEKRWIDDFQPMDTKAIKDSEKKVDSSSKPVRGKEQESAKSDEEAAADYEHEKEELRMWLTVVSDEEETVDLMILSAKYPIVDWESQNLGSVDMEDLHVYKIIRADGNTSYHKSLSSMLKKFDRQDLVDLHRLVMKRFEDTTPEVIQDSLDDEEDTRSSYEYLNDLEEEYQARALLAKSKRFFKNGKNKGLIAETYDWDDEEVSSDENEVTEVKALTALTDEEKVSIGKESARNGDWTKISMKKHVNTEILKENQNLKFELKKLTSITETWLNSSNIVNQCINEQIPTQKKKILRIDQLTEYTSSSGFKDPVFVKSSANNSDMSITSSNIPKSSETEDSTLPNQYTDEVPSNDTPLPPLKKLYGAEHIFGPKTFKLILKSKSTIKAETLKGIIKIEPSSAPAGGKSSSASKTYSTLAGKLKIVKMEDDPPLAIHHNGQDESSSRSRPSRPSVSFPSCIYCGYNDHHSNDCLYYSTCEIRGRYDHDTHDHNRIISLRRGINPKNPQHVTKNCKTCGRNVHTISDHNDIEWFRKRETLQAKNVESFKENKNEPSALRSKTPTKSSSVNTPFMPPNMLGPDLNSKAVNEFQYSGMIEQLMNLTTSRPNIQSSTALCAHYLAHSSKYVAPPSINVVRQWFPIIGYGEDVSTKGTKPGAQPGYKKQSSSKQTFLSSKEATKGGSPKEPNGSKLGHSNKRKESSSAMDSNPSHPPVSTPVDPGMHKEDQQATGGPTSLGVTSKERAKPQLNSGMSTFNINEPIYTSSFIIHSESASGNDASIVSIAEADPGNSTPSILYLNNKPSFKDLDSPEDDHVIIIEESNEEENDEIHATKNVKTKDTLVPKSSSPKSSLIQELTNQVLILQSQNHKLELENNKAEAALLKAQPSFPNVEQLKELLVKSLKTKLSNILSTNDFSSSLPTELKDIPSKLNELTGEVQRLKNQVHNLEIELPGELKEIPTKLENFTKTVATVQAKLKTLDALPGLLSRVTKALNKFAQVLVSTSSKAIDKSVPSAGQADTMPAEGGEEHKSSYNLPAFSKKS</sequence>
<feature type="region of interest" description="Disordered" evidence="2">
    <location>
        <begin position="192"/>
        <end position="226"/>
    </location>
</feature>
<feature type="coiled-coil region" evidence="1">
    <location>
        <begin position="1025"/>
        <end position="1057"/>
    </location>
</feature>
<comment type="caution">
    <text evidence="3">The sequence shown here is derived from an EMBL/GenBank/DDBJ whole genome shotgun (WGS) entry which is preliminary data.</text>
</comment>
<feature type="compositionally biased region" description="Polar residues" evidence="2">
    <location>
        <begin position="496"/>
        <end position="530"/>
    </location>
</feature>
<feature type="region of interest" description="Disordered" evidence="2">
    <location>
        <begin position="496"/>
        <end position="533"/>
    </location>
</feature>
<evidence type="ECO:0000256" key="2">
    <source>
        <dbReference type="SAM" id="MobiDB-lite"/>
    </source>
</evidence>
<organism evidence="3 4">
    <name type="scientific">Tanacetum coccineum</name>
    <dbReference type="NCBI Taxonomy" id="301880"/>
    <lineage>
        <taxon>Eukaryota</taxon>
        <taxon>Viridiplantae</taxon>
        <taxon>Streptophyta</taxon>
        <taxon>Embryophyta</taxon>
        <taxon>Tracheophyta</taxon>
        <taxon>Spermatophyta</taxon>
        <taxon>Magnoliopsida</taxon>
        <taxon>eudicotyledons</taxon>
        <taxon>Gunneridae</taxon>
        <taxon>Pentapetalae</taxon>
        <taxon>asterids</taxon>
        <taxon>campanulids</taxon>
        <taxon>Asterales</taxon>
        <taxon>Asteraceae</taxon>
        <taxon>Asteroideae</taxon>
        <taxon>Anthemideae</taxon>
        <taxon>Anthemidinae</taxon>
        <taxon>Tanacetum</taxon>
    </lineage>
</organism>
<proteinExistence type="predicted"/>
<gene>
    <name evidence="3" type="ORF">Tco_1004085</name>
</gene>
<keyword evidence="1" id="KW-0175">Coiled coil</keyword>
<evidence type="ECO:0000256" key="1">
    <source>
        <dbReference type="SAM" id="Coils"/>
    </source>
</evidence>
<feature type="coiled-coil region" evidence="1">
    <location>
        <begin position="1095"/>
        <end position="1129"/>
    </location>
</feature>
<evidence type="ECO:0008006" key="5">
    <source>
        <dbReference type="Google" id="ProtNLM"/>
    </source>
</evidence>
<dbReference type="EMBL" id="BQNB010017209">
    <property type="protein sequence ID" value="GJT60552.1"/>
    <property type="molecule type" value="Genomic_DNA"/>
</dbReference>
<feature type="compositionally biased region" description="Polar residues" evidence="2">
    <location>
        <begin position="836"/>
        <end position="848"/>
    </location>
</feature>
<evidence type="ECO:0000313" key="3">
    <source>
        <dbReference type="EMBL" id="GJT60552.1"/>
    </source>
</evidence>
<feature type="region of interest" description="Disordered" evidence="2">
    <location>
        <begin position="1181"/>
        <end position="1214"/>
    </location>
</feature>
<protein>
    <recommendedName>
        <fullName evidence="5">CCHC-type domain-containing protein</fullName>
    </recommendedName>
</protein>
<reference evidence="3" key="2">
    <citation type="submission" date="2022-01" db="EMBL/GenBank/DDBJ databases">
        <authorList>
            <person name="Yamashiro T."/>
            <person name="Shiraishi A."/>
            <person name="Satake H."/>
            <person name="Nakayama K."/>
        </authorList>
    </citation>
    <scope>NUCLEOTIDE SEQUENCE</scope>
</reference>
<feature type="region of interest" description="Disordered" evidence="2">
    <location>
        <begin position="606"/>
        <end position="626"/>
    </location>
</feature>
<keyword evidence="4" id="KW-1185">Reference proteome</keyword>
<evidence type="ECO:0000313" key="4">
    <source>
        <dbReference type="Proteomes" id="UP001151760"/>
    </source>
</evidence>
<feature type="region of interest" description="Disordered" evidence="2">
    <location>
        <begin position="820"/>
        <end position="911"/>
    </location>
</feature>
<name>A0ABQ5FCT2_9ASTR</name>
<reference evidence="3" key="1">
    <citation type="journal article" date="2022" name="Int. J. Mol. Sci.">
        <title>Draft Genome of Tanacetum Coccineum: Genomic Comparison of Closely Related Tanacetum-Family Plants.</title>
        <authorList>
            <person name="Yamashiro T."/>
            <person name="Shiraishi A."/>
            <person name="Nakayama K."/>
            <person name="Satake H."/>
        </authorList>
    </citation>
    <scope>NUCLEOTIDE SEQUENCE</scope>
</reference>
<feature type="coiled-coil region" evidence="1">
    <location>
        <begin position="42"/>
        <end position="79"/>
    </location>
</feature>
<feature type="compositionally biased region" description="Polar residues" evidence="2">
    <location>
        <begin position="731"/>
        <end position="743"/>
    </location>
</feature>
<dbReference type="Proteomes" id="UP001151760">
    <property type="component" value="Unassembled WGS sequence"/>
</dbReference>
<feature type="compositionally biased region" description="Polar residues" evidence="2">
    <location>
        <begin position="900"/>
        <end position="910"/>
    </location>
</feature>
<feature type="region of interest" description="Disordered" evidence="2">
    <location>
        <begin position="717"/>
        <end position="753"/>
    </location>
</feature>